<accession>A0A922HMW6</accession>
<organism evidence="1 2">
    <name type="scientific">Dermatophagoides farinae</name>
    <name type="common">American house dust mite</name>
    <dbReference type="NCBI Taxonomy" id="6954"/>
    <lineage>
        <taxon>Eukaryota</taxon>
        <taxon>Metazoa</taxon>
        <taxon>Ecdysozoa</taxon>
        <taxon>Arthropoda</taxon>
        <taxon>Chelicerata</taxon>
        <taxon>Arachnida</taxon>
        <taxon>Acari</taxon>
        <taxon>Acariformes</taxon>
        <taxon>Sarcoptiformes</taxon>
        <taxon>Astigmata</taxon>
        <taxon>Psoroptidia</taxon>
        <taxon>Analgoidea</taxon>
        <taxon>Pyroglyphidae</taxon>
        <taxon>Dermatophagoidinae</taxon>
        <taxon>Dermatophagoides</taxon>
    </lineage>
</organism>
<reference evidence="1" key="2">
    <citation type="journal article" date="2022" name="Res Sq">
        <title>Comparative Genomics Reveals Insights into the Divergent Evolution of Astigmatic Mites and Household Pest Adaptations.</title>
        <authorList>
            <person name="Xiong Q."/>
            <person name="Wan A.T.-Y."/>
            <person name="Liu X.-Y."/>
            <person name="Fung C.S.-H."/>
            <person name="Xiao X."/>
            <person name="Malainual N."/>
            <person name="Hou J."/>
            <person name="Wang L."/>
            <person name="Wang M."/>
            <person name="Yang K."/>
            <person name="Cui Y."/>
            <person name="Leung E."/>
            <person name="Nong W."/>
            <person name="Shin S.-K."/>
            <person name="Au S."/>
            <person name="Jeong K.Y."/>
            <person name="Chew F.T."/>
            <person name="Hui J."/>
            <person name="Leung T.F."/>
            <person name="Tungtrongchitr A."/>
            <person name="Zhong N."/>
            <person name="Liu Z."/>
            <person name="Tsui S."/>
        </authorList>
    </citation>
    <scope>NUCLEOTIDE SEQUENCE</scope>
    <source>
        <strain evidence="1">Derf</strain>
        <tissue evidence="1">Whole organism</tissue>
    </source>
</reference>
<proteinExistence type="predicted"/>
<evidence type="ECO:0000313" key="1">
    <source>
        <dbReference type="EMBL" id="KAH9493965.1"/>
    </source>
</evidence>
<dbReference type="Proteomes" id="UP000790347">
    <property type="component" value="Unassembled WGS sequence"/>
</dbReference>
<dbReference type="AlphaFoldDB" id="A0A922HMW6"/>
<dbReference type="EMBL" id="ASGP02000008">
    <property type="protein sequence ID" value="KAH9493965.1"/>
    <property type="molecule type" value="Genomic_DNA"/>
</dbReference>
<evidence type="ECO:0000313" key="2">
    <source>
        <dbReference type="Proteomes" id="UP000790347"/>
    </source>
</evidence>
<sequence>MVLITTADIRIHTNMANTTTIMAIAKSKPASNGETPAAGSYLIIIALGLLRSTNVNTSLYRDPSRVSLFQTCCRGLLPERNVITSCSFNNALRNVNIRPVLAGLDTIN</sequence>
<protein>
    <submittedName>
        <fullName evidence="1">Uncharacterized protein</fullName>
    </submittedName>
</protein>
<reference evidence="1" key="1">
    <citation type="submission" date="2013-05" db="EMBL/GenBank/DDBJ databases">
        <authorList>
            <person name="Yim A.K.Y."/>
            <person name="Chan T.F."/>
            <person name="Ji K.M."/>
            <person name="Liu X.Y."/>
            <person name="Zhou J.W."/>
            <person name="Li R.Q."/>
            <person name="Yang K.Y."/>
            <person name="Li J."/>
            <person name="Li M."/>
            <person name="Law P.T.W."/>
            <person name="Wu Y.L."/>
            <person name="Cai Z.L."/>
            <person name="Qin H."/>
            <person name="Bao Y."/>
            <person name="Leung R.K.K."/>
            <person name="Ng P.K.S."/>
            <person name="Zou J."/>
            <person name="Zhong X.J."/>
            <person name="Ran P.X."/>
            <person name="Zhong N.S."/>
            <person name="Liu Z.G."/>
            <person name="Tsui S.K.W."/>
        </authorList>
    </citation>
    <scope>NUCLEOTIDE SEQUENCE</scope>
    <source>
        <strain evidence="1">Derf</strain>
        <tissue evidence="1">Whole organism</tissue>
    </source>
</reference>
<name>A0A922HMW6_DERFA</name>
<comment type="caution">
    <text evidence="1">The sequence shown here is derived from an EMBL/GenBank/DDBJ whole genome shotgun (WGS) entry which is preliminary data.</text>
</comment>
<keyword evidence="2" id="KW-1185">Reference proteome</keyword>
<gene>
    <name evidence="1" type="ORF">DERF_014689</name>
</gene>